<keyword evidence="5 6" id="KW-0720">Serine protease</keyword>
<feature type="domain" description="Peptidase S8/S53" evidence="9">
    <location>
        <begin position="158"/>
        <end position="393"/>
    </location>
</feature>
<dbReference type="InterPro" id="IPR015500">
    <property type="entry name" value="Peptidase_S8_subtilisin-rel"/>
</dbReference>
<organism evidence="11 12">
    <name type="scientific">Schizothecium vesticola</name>
    <dbReference type="NCBI Taxonomy" id="314040"/>
    <lineage>
        <taxon>Eukaryota</taxon>
        <taxon>Fungi</taxon>
        <taxon>Dikarya</taxon>
        <taxon>Ascomycota</taxon>
        <taxon>Pezizomycotina</taxon>
        <taxon>Sordariomycetes</taxon>
        <taxon>Sordariomycetidae</taxon>
        <taxon>Sordariales</taxon>
        <taxon>Schizotheciaceae</taxon>
        <taxon>Schizothecium</taxon>
    </lineage>
</organism>
<keyword evidence="3 8" id="KW-0732">Signal</keyword>
<feature type="active site" description="Charge relay system" evidence="6">
    <location>
        <position position="199"/>
    </location>
</feature>
<dbReference type="PRINTS" id="PR00723">
    <property type="entry name" value="SUBTILISIN"/>
</dbReference>
<comment type="similarity">
    <text evidence="1 6 7">Belongs to the peptidase S8 family.</text>
</comment>
<dbReference type="GO" id="GO:0004252">
    <property type="term" value="F:serine-type endopeptidase activity"/>
    <property type="evidence" value="ECO:0007669"/>
    <property type="project" value="UniProtKB-UniRule"/>
</dbReference>
<dbReference type="InterPro" id="IPR034193">
    <property type="entry name" value="PCSK9_ProteinaseK-like"/>
</dbReference>
<feature type="active site" description="Charge relay system" evidence="6">
    <location>
        <position position="167"/>
    </location>
</feature>
<dbReference type="InterPro" id="IPR010259">
    <property type="entry name" value="S8pro/Inhibitor_I9"/>
</dbReference>
<proteinExistence type="inferred from homology"/>
<dbReference type="InterPro" id="IPR023828">
    <property type="entry name" value="Peptidase_S8_Ser-AS"/>
</dbReference>
<dbReference type="PROSITE" id="PS00138">
    <property type="entry name" value="SUBTILASE_SER"/>
    <property type="match status" value="1"/>
</dbReference>
<dbReference type="PROSITE" id="PS00136">
    <property type="entry name" value="SUBTILASE_ASP"/>
    <property type="match status" value="1"/>
</dbReference>
<dbReference type="InterPro" id="IPR022398">
    <property type="entry name" value="Peptidase_S8_His-AS"/>
</dbReference>
<dbReference type="PROSITE" id="PS51892">
    <property type="entry name" value="SUBTILASE"/>
    <property type="match status" value="1"/>
</dbReference>
<dbReference type="InterPro" id="IPR036852">
    <property type="entry name" value="Peptidase_S8/S53_dom_sf"/>
</dbReference>
<dbReference type="CDD" id="cd04077">
    <property type="entry name" value="Peptidases_S8_PCSK9_ProteinaseK_like"/>
    <property type="match status" value="1"/>
</dbReference>
<dbReference type="GO" id="GO:0006508">
    <property type="term" value="P:proteolysis"/>
    <property type="evidence" value="ECO:0007669"/>
    <property type="project" value="UniProtKB-KW"/>
</dbReference>
<keyword evidence="12" id="KW-1185">Reference proteome</keyword>
<dbReference type="InterPro" id="IPR023827">
    <property type="entry name" value="Peptidase_S8_Asp-AS"/>
</dbReference>
<comment type="caution">
    <text evidence="11">The sequence shown here is derived from an EMBL/GenBank/DDBJ whole genome shotgun (WGS) entry which is preliminary data.</text>
</comment>
<accession>A0AA40F1W6</accession>
<evidence type="ECO:0000313" key="12">
    <source>
        <dbReference type="Proteomes" id="UP001172155"/>
    </source>
</evidence>
<dbReference type="Proteomes" id="UP001172155">
    <property type="component" value="Unassembled WGS sequence"/>
</dbReference>
<dbReference type="EMBL" id="JAUKUD010000003">
    <property type="protein sequence ID" value="KAK0749688.1"/>
    <property type="molecule type" value="Genomic_DNA"/>
</dbReference>
<evidence type="ECO:0000256" key="3">
    <source>
        <dbReference type="ARBA" id="ARBA00022729"/>
    </source>
</evidence>
<dbReference type="SUPFAM" id="SSF52743">
    <property type="entry name" value="Subtilisin-like"/>
    <property type="match status" value="1"/>
</dbReference>
<feature type="active site" description="Charge relay system" evidence="6">
    <location>
        <position position="357"/>
    </location>
</feature>
<dbReference type="InterPro" id="IPR000209">
    <property type="entry name" value="Peptidase_S8/S53_dom"/>
</dbReference>
<feature type="domain" description="Inhibitor I9" evidence="10">
    <location>
        <begin position="39"/>
        <end position="113"/>
    </location>
</feature>
<dbReference type="PANTHER" id="PTHR43806:SF11">
    <property type="entry name" value="CEREVISIN-RELATED"/>
    <property type="match status" value="1"/>
</dbReference>
<dbReference type="InterPro" id="IPR050131">
    <property type="entry name" value="Peptidase_S8_subtilisin-like"/>
</dbReference>
<evidence type="ECO:0000256" key="4">
    <source>
        <dbReference type="ARBA" id="ARBA00022801"/>
    </source>
</evidence>
<reference evidence="11" key="1">
    <citation type="submission" date="2023-06" db="EMBL/GenBank/DDBJ databases">
        <title>Genome-scale phylogeny and comparative genomics of the fungal order Sordariales.</title>
        <authorList>
            <consortium name="Lawrence Berkeley National Laboratory"/>
            <person name="Hensen N."/>
            <person name="Bonometti L."/>
            <person name="Westerberg I."/>
            <person name="Brannstrom I.O."/>
            <person name="Guillou S."/>
            <person name="Cros-Aarteil S."/>
            <person name="Calhoun S."/>
            <person name="Haridas S."/>
            <person name="Kuo A."/>
            <person name="Mondo S."/>
            <person name="Pangilinan J."/>
            <person name="Riley R."/>
            <person name="LaButti K."/>
            <person name="Andreopoulos B."/>
            <person name="Lipzen A."/>
            <person name="Chen C."/>
            <person name="Yanf M."/>
            <person name="Daum C."/>
            <person name="Ng V."/>
            <person name="Clum A."/>
            <person name="Steindorff A."/>
            <person name="Ohm R."/>
            <person name="Martin F."/>
            <person name="Silar P."/>
            <person name="Natvig D."/>
            <person name="Lalanne C."/>
            <person name="Gautier V."/>
            <person name="Ament-velasquez S.L."/>
            <person name="Kruys A."/>
            <person name="Hutchinson M.I."/>
            <person name="Powell A.J."/>
            <person name="Barry K."/>
            <person name="Miller A.N."/>
            <person name="Grigoriev I.V."/>
            <person name="Debuchy R."/>
            <person name="Gladieux P."/>
            <person name="Thoren M.H."/>
            <person name="Johannesson H."/>
        </authorList>
    </citation>
    <scope>NUCLEOTIDE SEQUENCE</scope>
    <source>
        <strain evidence="11">SMH3187-1</strain>
    </source>
</reference>
<evidence type="ECO:0000256" key="2">
    <source>
        <dbReference type="ARBA" id="ARBA00022670"/>
    </source>
</evidence>
<feature type="signal peptide" evidence="8">
    <location>
        <begin position="1"/>
        <end position="21"/>
    </location>
</feature>
<evidence type="ECO:0000259" key="10">
    <source>
        <dbReference type="Pfam" id="PF05922"/>
    </source>
</evidence>
<evidence type="ECO:0000256" key="7">
    <source>
        <dbReference type="RuleBase" id="RU003355"/>
    </source>
</evidence>
<gene>
    <name evidence="11" type="ORF">B0T18DRAFT_389233</name>
</gene>
<protein>
    <submittedName>
        <fullName evidence="11">Peptidase S8/S53 domain-containing protein</fullName>
    </submittedName>
</protein>
<evidence type="ECO:0000256" key="6">
    <source>
        <dbReference type="PROSITE-ProRule" id="PRU01240"/>
    </source>
</evidence>
<sequence length="415" mass="43240">MKFTIAVAGLAALLAAPLVLAGAQITNAGLAAELVVPDRYIVKYKDNVDPERRRKHEDYIDKKAKKSNKMGIVHKLNLKGLSGYVVEIPSEDMKDVTSSELVDYVERDGIVKLEAVAVDPSTLKKRASLMQLNAPWGLGRISHRTPSYSDYYWDSTAGQNVRVYVVDSGIQTSHAEFEGRAVWGANLVASSPDVDENGHGTHVAGTVGGKTFGVARKATLVAVKVLKADGSGSYSGIIAGIQWAVSNATDQGIVNKSVINMSVGGLVSPALNNAVKQATDAGITFVVAAGNSNLDAIGFSPASAPSAITVGASDGTDQRAWFSNWGLSVDLFAPGVAVLSSVIGSSNTGTAYYTGTSMAAPHVAGLAAYFIARDGLTGAAVAQKILDVATNGALDTASLLLSPNKLAFNDSPNHH</sequence>
<dbReference type="SUPFAM" id="SSF54897">
    <property type="entry name" value="Protease propeptides/inhibitors"/>
    <property type="match status" value="1"/>
</dbReference>
<keyword evidence="2 6" id="KW-0645">Protease</keyword>
<feature type="chain" id="PRO_5041226516" evidence="8">
    <location>
        <begin position="22"/>
        <end position="415"/>
    </location>
</feature>
<evidence type="ECO:0000256" key="8">
    <source>
        <dbReference type="SAM" id="SignalP"/>
    </source>
</evidence>
<dbReference type="InterPro" id="IPR037045">
    <property type="entry name" value="S8pro/Inhibitor_I9_sf"/>
</dbReference>
<dbReference type="FunFam" id="3.40.50.200:FF:000007">
    <property type="entry name" value="Subtilisin-like serine protease"/>
    <property type="match status" value="1"/>
</dbReference>
<dbReference type="Gene3D" id="3.30.70.80">
    <property type="entry name" value="Peptidase S8 propeptide/proteinase inhibitor I9"/>
    <property type="match status" value="1"/>
</dbReference>
<dbReference type="PANTHER" id="PTHR43806">
    <property type="entry name" value="PEPTIDASE S8"/>
    <property type="match status" value="1"/>
</dbReference>
<dbReference type="Pfam" id="PF05922">
    <property type="entry name" value="Inhibitor_I9"/>
    <property type="match status" value="1"/>
</dbReference>
<dbReference type="Gene3D" id="3.40.50.200">
    <property type="entry name" value="Peptidase S8/S53 domain"/>
    <property type="match status" value="1"/>
</dbReference>
<evidence type="ECO:0000259" key="9">
    <source>
        <dbReference type="Pfam" id="PF00082"/>
    </source>
</evidence>
<dbReference type="AlphaFoldDB" id="A0AA40F1W6"/>
<evidence type="ECO:0000256" key="1">
    <source>
        <dbReference type="ARBA" id="ARBA00011073"/>
    </source>
</evidence>
<evidence type="ECO:0000313" key="11">
    <source>
        <dbReference type="EMBL" id="KAK0749688.1"/>
    </source>
</evidence>
<evidence type="ECO:0000256" key="5">
    <source>
        <dbReference type="ARBA" id="ARBA00022825"/>
    </source>
</evidence>
<dbReference type="Pfam" id="PF00082">
    <property type="entry name" value="Peptidase_S8"/>
    <property type="match status" value="1"/>
</dbReference>
<keyword evidence="4 6" id="KW-0378">Hydrolase</keyword>
<dbReference type="PROSITE" id="PS00137">
    <property type="entry name" value="SUBTILASE_HIS"/>
    <property type="match status" value="1"/>
</dbReference>
<name>A0AA40F1W6_9PEZI</name>